<dbReference type="SUPFAM" id="SSF55144">
    <property type="entry name" value="LigT-like"/>
    <property type="match status" value="1"/>
</dbReference>
<feature type="domain" description="Cyclic nucleotide phosphodiesterase catalytic" evidence="17">
    <location>
        <begin position="294"/>
        <end position="425"/>
    </location>
</feature>
<evidence type="ECO:0000256" key="8">
    <source>
        <dbReference type="ARBA" id="ARBA00022481"/>
    </source>
</evidence>
<sequence>MEELNFLQKKKISTFMIQLKYLRETRGCFYYKLELTFEHISQFLVSQLISEEVADSAMGQTASRIKDSSTPSESTGPYASSVPSIHSTDSGSFPLGVQTATPRRPLSSKRSHELFEADEANKTEAVIPSKKAKEHLLYLDYPFFNDIRTKDYIKNSKIMFIMKGISGSGKSTVANTIRDTFPHSYHSADAFFNKTGEYIFEFEKLKEAHQFCQKGSIEEAEKHQNVIIIDNTNVRNWEMKLYLDLAKMYQYVVIVVEPKTPWYKDAEELAKKNQHGVSEEIIMKKVKMYQEPCPLYYGWFVNETDSITLLEIGKNWLKNALEELPYFFTDFSAQSGKLTKEEMINYFTRESFYHGNSMLHCTAMFTGRGSQPDAKEYMKKQEVVDSLGKYFELNIIGFVITPRTLGARIQLSTDQLELWNQNDAEETPDYIRIYPQKDQGNKGNKQKNNNDDSAEVTIPEYSEHKREFDCVGTIKEVDQDLGQNRFNPTFGKGSRAHITNGCASNVRPVTTGLDIIDTVCAEQIYMTEASENGESLVKSFKISGAVLRQYENGLWVVYPDKKVIVGSIFSGAY</sequence>
<dbReference type="EMBL" id="CAXKWB010062061">
    <property type="protein sequence ID" value="CAL4184801.1"/>
    <property type="molecule type" value="Genomic_DNA"/>
</dbReference>
<comment type="subcellular location">
    <subcellularLocation>
        <location evidence="2">Melanosome</location>
    </subcellularLocation>
    <subcellularLocation>
        <location evidence="3">Membrane</location>
        <topology evidence="3">Lipid-anchor</topology>
    </subcellularLocation>
</comment>
<evidence type="ECO:0000256" key="14">
    <source>
        <dbReference type="ARBA" id="ARBA00023289"/>
    </source>
</evidence>
<gene>
    <name evidence="18" type="ORF">MNOR_LOCUS35883</name>
</gene>
<evidence type="ECO:0000256" key="2">
    <source>
        <dbReference type="ARBA" id="ARBA00004223"/>
    </source>
</evidence>
<dbReference type="GO" id="GO:0003723">
    <property type="term" value="F:RNA binding"/>
    <property type="evidence" value="ECO:0007669"/>
    <property type="project" value="UniProtKB-KW"/>
</dbReference>
<dbReference type="GO" id="GO:0009214">
    <property type="term" value="P:cyclic nucleotide catabolic process"/>
    <property type="evidence" value="ECO:0007669"/>
    <property type="project" value="InterPro"/>
</dbReference>
<evidence type="ECO:0000313" key="19">
    <source>
        <dbReference type="Proteomes" id="UP001497623"/>
    </source>
</evidence>
<evidence type="ECO:0000256" key="6">
    <source>
        <dbReference type="ARBA" id="ARBA00012317"/>
    </source>
</evidence>
<reference evidence="18 19" key="1">
    <citation type="submission" date="2024-05" db="EMBL/GenBank/DDBJ databases">
        <authorList>
            <person name="Wallberg A."/>
        </authorList>
    </citation>
    <scope>NUCLEOTIDE SEQUENCE [LARGE SCALE GENOMIC DNA]</scope>
</reference>
<dbReference type="Pfam" id="PF05881">
    <property type="entry name" value="CNPase"/>
    <property type="match status" value="2"/>
</dbReference>
<dbReference type="EC" id="3.1.4.37" evidence="6"/>
<evidence type="ECO:0000256" key="11">
    <source>
        <dbReference type="ARBA" id="ARBA00022884"/>
    </source>
</evidence>
<evidence type="ECO:0000313" key="18">
    <source>
        <dbReference type="EMBL" id="CAL4184801.1"/>
    </source>
</evidence>
<keyword evidence="8" id="KW-0488">Methylation</keyword>
<dbReference type="PANTHER" id="PTHR10156:SF0">
    <property type="entry name" value="2',3'-CYCLIC-NUCLEOTIDE 3'-PHOSPHODIESTERASE"/>
    <property type="match status" value="1"/>
</dbReference>
<comment type="function">
    <text evidence="15">Catalyzes the formation of 2'-nucleotide products from 2',3'-cyclic substrates. May participate in RNA metabolism in the myelinating cell, CNP is the third most abundant protein in central nervous system myelin.</text>
</comment>
<evidence type="ECO:0000256" key="10">
    <source>
        <dbReference type="ARBA" id="ARBA00022801"/>
    </source>
</evidence>
<dbReference type="Gene3D" id="3.40.50.300">
    <property type="entry name" value="P-loop containing nucleotide triphosphate hydrolases"/>
    <property type="match status" value="1"/>
</dbReference>
<feature type="domain" description="Cyclic nucleotide phosphodiesterase catalytic" evidence="17">
    <location>
        <begin position="488"/>
        <end position="573"/>
    </location>
</feature>
<evidence type="ECO:0000256" key="1">
    <source>
        <dbReference type="ARBA" id="ARBA00000610"/>
    </source>
</evidence>
<dbReference type="GO" id="GO:0004113">
    <property type="term" value="F:2',3'-cyclic-nucleotide 3'-phosphodiesterase activity"/>
    <property type="evidence" value="ECO:0007669"/>
    <property type="project" value="UniProtKB-EC"/>
</dbReference>
<feature type="region of interest" description="Disordered" evidence="16">
    <location>
        <begin position="60"/>
        <end position="111"/>
    </location>
</feature>
<proteinExistence type="inferred from homology"/>
<dbReference type="InterPro" id="IPR047325">
    <property type="entry name" value="CNPase_cat"/>
</dbReference>
<evidence type="ECO:0000256" key="12">
    <source>
        <dbReference type="ARBA" id="ARBA00023136"/>
    </source>
</evidence>
<keyword evidence="19" id="KW-1185">Reference proteome</keyword>
<evidence type="ECO:0000256" key="5">
    <source>
        <dbReference type="ARBA" id="ARBA00011781"/>
    </source>
</evidence>
<evidence type="ECO:0000256" key="3">
    <source>
        <dbReference type="ARBA" id="ARBA00004635"/>
    </source>
</evidence>
<dbReference type="Pfam" id="PF13671">
    <property type="entry name" value="AAA_33"/>
    <property type="match status" value="1"/>
</dbReference>
<evidence type="ECO:0000256" key="16">
    <source>
        <dbReference type="SAM" id="MobiDB-lite"/>
    </source>
</evidence>
<keyword evidence="11" id="KW-0694">RNA-binding</keyword>
<dbReference type="InterPro" id="IPR008431">
    <property type="entry name" value="CNPase"/>
</dbReference>
<keyword evidence="14" id="KW-0636">Prenylation</keyword>
<dbReference type="InterPro" id="IPR009097">
    <property type="entry name" value="Cyclic_Pdiesterase"/>
</dbReference>
<accession>A0AAV2SEV4</accession>
<dbReference type="GO" id="GO:0016020">
    <property type="term" value="C:membrane"/>
    <property type="evidence" value="ECO:0007669"/>
    <property type="project" value="UniProtKB-SubCell"/>
</dbReference>
<feature type="compositionally biased region" description="Polar residues" evidence="16">
    <location>
        <begin position="60"/>
        <end position="91"/>
    </location>
</feature>
<feature type="non-terminal residue" evidence="18">
    <location>
        <position position="573"/>
    </location>
</feature>
<dbReference type="GO" id="GO:0005737">
    <property type="term" value="C:cytoplasm"/>
    <property type="evidence" value="ECO:0007669"/>
    <property type="project" value="TreeGrafter"/>
</dbReference>
<evidence type="ECO:0000256" key="15">
    <source>
        <dbReference type="ARBA" id="ARBA00045937"/>
    </source>
</evidence>
<keyword evidence="9" id="KW-0597">Phosphoprotein</keyword>
<keyword evidence="12" id="KW-0472">Membrane</keyword>
<dbReference type="AlphaFoldDB" id="A0AAV2SEV4"/>
<organism evidence="18 19">
    <name type="scientific">Meganyctiphanes norvegica</name>
    <name type="common">Northern krill</name>
    <name type="synonym">Thysanopoda norvegica</name>
    <dbReference type="NCBI Taxonomy" id="48144"/>
    <lineage>
        <taxon>Eukaryota</taxon>
        <taxon>Metazoa</taxon>
        <taxon>Ecdysozoa</taxon>
        <taxon>Arthropoda</taxon>
        <taxon>Crustacea</taxon>
        <taxon>Multicrustacea</taxon>
        <taxon>Malacostraca</taxon>
        <taxon>Eumalacostraca</taxon>
        <taxon>Eucarida</taxon>
        <taxon>Euphausiacea</taxon>
        <taxon>Euphausiidae</taxon>
        <taxon>Meganyctiphanes</taxon>
    </lineage>
</organism>
<comment type="similarity">
    <text evidence="4">Belongs to the 2H phosphoesterase superfamily. CNPase family.</text>
</comment>
<evidence type="ECO:0000259" key="17">
    <source>
        <dbReference type="Pfam" id="PF05881"/>
    </source>
</evidence>
<keyword evidence="10" id="KW-0378">Hydrolase</keyword>
<feature type="region of interest" description="Disordered" evidence="16">
    <location>
        <begin position="434"/>
        <end position="455"/>
    </location>
</feature>
<dbReference type="PANTHER" id="PTHR10156">
    <property type="entry name" value="2',3'-CYCLIC-NUCLEOTIDE 3'-PHOSPHODIESTERASE"/>
    <property type="match status" value="1"/>
</dbReference>
<comment type="caution">
    <text evidence="18">The sequence shown here is derived from an EMBL/GenBank/DDBJ whole genome shotgun (WGS) entry which is preliminary data.</text>
</comment>
<evidence type="ECO:0000256" key="9">
    <source>
        <dbReference type="ARBA" id="ARBA00022553"/>
    </source>
</evidence>
<dbReference type="Proteomes" id="UP001497623">
    <property type="component" value="Unassembled WGS sequence"/>
</dbReference>
<evidence type="ECO:0000256" key="13">
    <source>
        <dbReference type="ARBA" id="ARBA00023288"/>
    </source>
</evidence>
<evidence type="ECO:0000256" key="4">
    <source>
        <dbReference type="ARBA" id="ARBA00008662"/>
    </source>
</evidence>
<protein>
    <recommendedName>
        <fullName evidence="7">2',3'-cyclic-nucleotide 3'-phosphodiesterase</fullName>
        <ecNumber evidence="6">3.1.4.37</ecNumber>
    </recommendedName>
</protein>
<dbReference type="SUPFAM" id="SSF52540">
    <property type="entry name" value="P-loop containing nucleoside triphosphate hydrolases"/>
    <property type="match status" value="1"/>
</dbReference>
<comment type="catalytic activity">
    <reaction evidence="1">
        <text>a nucleoside 2',3'-cyclic phosphate + H2O = a nucleoside 2'-phosphate + H(+)</text>
        <dbReference type="Rhea" id="RHEA:14489"/>
        <dbReference type="ChEBI" id="CHEBI:15377"/>
        <dbReference type="ChEBI" id="CHEBI:15378"/>
        <dbReference type="ChEBI" id="CHEBI:66954"/>
        <dbReference type="ChEBI" id="CHEBI:78552"/>
        <dbReference type="EC" id="3.1.4.37"/>
    </reaction>
</comment>
<evidence type="ECO:0000256" key="7">
    <source>
        <dbReference type="ARBA" id="ARBA00014478"/>
    </source>
</evidence>
<keyword evidence="13" id="KW-0449">Lipoprotein</keyword>
<name>A0AAV2SEV4_MEGNR</name>
<dbReference type="InterPro" id="IPR027417">
    <property type="entry name" value="P-loop_NTPase"/>
</dbReference>
<dbReference type="Gene3D" id="3.90.1740.10">
    <property type="entry name" value="2',3'-cyclic nucleotide 3'-phosphodiesterase superfamily"/>
    <property type="match status" value="1"/>
</dbReference>
<comment type="subunit">
    <text evidence="5">Exists as monomers and homodimers.</text>
</comment>
<feature type="compositionally biased region" description="Low complexity" evidence="16">
    <location>
        <begin position="436"/>
        <end position="447"/>
    </location>
</feature>